<keyword evidence="2" id="KW-1185">Reference proteome</keyword>
<dbReference type="EMBL" id="JAGGJX010000001">
    <property type="protein sequence ID" value="MBP1853894.1"/>
    <property type="molecule type" value="Genomic_DNA"/>
</dbReference>
<organism evidence="1 2">
    <name type="scientific">Metaclostridioides mangenotii</name>
    <dbReference type="NCBI Taxonomy" id="1540"/>
    <lineage>
        <taxon>Bacteria</taxon>
        <taxon>Bacillati</taxon>
        <taxon>Bacillota</taxon>
        <taxon>Clostridia</taxon>
        <taxon>Peptostreptococcales</taxon>
        <taxon>Peptostreptococcaceae</taxon>
        <taxon>Metaclostridioides</taxon>
    </lineage>
</organism>
<name>A0ABS4E7J7_9FIRM</name>
<proteinExistence type="predicted"/>
<evidence type="ECO:0000313" key="2">
    <source>
        <dbReference type="Proteomes" id="UP000767291"/>
    </source>
</evidence>
<protein>
    <submittedName>
        <fullName evidence="1">Uncharacterized protein</fullName>
    </submittedName>
</protein>
<reference evidence="1 2" key="1">
    <citation type="submission" date="2021-03" db="EMBL/GenBank/DDBJ databases">
        <title>Genomic Encyclopedia of Type Strains, Phase IV (KMG-IV): sequencing the most valuable type-strain genomes for metagenomic binning, comparative biology and taxonomic classification.</title>
        <authorList>
            <person name="Goeker M."/>
        </authorList>
    </citation>
    <scope>NUCLEOTIDE SEQUENCE [LARGE SCALE GENOMIC DNA]</scope>
    <source>
        <strain evidence="1 2">DSM 1289</strain>
    </source>
</reference>
<dbReference type="Proteomes" id="UP000767291">
    <property type="component" value="Unassembled WGS sequence"/>
</dbReference>
<sequence>MAILLISAGLILFMYGLSVLSYISDSNALDNLSNEN</sequence>
<accession>A0ABS4E7J7</accession>
<evidence type="ECO:0000313" key="1">
    <source>
        <dbReference type="EMBL" id="MBP1853894.1"/>
    </source>
</evidence>
<gene>
    <name evidence="1" type="ORF">J2Z43_000284</name>
</gene>
<comment type="caution">
    <text evidence="1">The sequence shown here is derived from an EMBL/GenBank/DDBJ whole genome shotgun (WGS) entry which is preliminary data.</text>
</comment>